<dbReference type="GO" id="GO:0046872">
    <property type="term" value="F:metal ion binding"/>
    <property type="evidence" value="ECO:0007669"/>
    <property type="project" value="UniProtKB-KW"/>
</dbReference>
<dbReference type="Proteomes" id="UP000305238">
    <property type="component" value="Unassembled WGS sequence"/>
</dbReference>
<sequence>MVYLVITLVFTAVLLGCLAGPALGRLRRPAAHPGIAIACWFAALAGTFIADIGIIAVALLSPPAPGHGLLEWLRDCLPHHGDEAIIMAAAASLVLLTACCSRLARSLPRLRRALRHRRRHWEMLRLVAKEHGRHDDVLVLDHPVPVAYSLSARERAIVVSTGTQETLTPEEFGAVLAHERTHLRQRHHTMLLVLDLAYALLPWLPTVRRAKKTLPLLLEMAADDAAAQACGRRTLVDALCRLAATPGVAGALGAAGPSTGALTERLLRLEHAEAVKPCRAVRAAASAFVAIAVATPLLVAAATIVQLSEIC</sequence>
<dbReference type="Pfam" id="PF01435">
    <property type="entry name" value="Peptidase_M48"/>
    <property type="match status" value="1"/>
</dbReference>
<evidence type="ECO:0000256" key="3">
    <source>
        <dbReference type="ARBA" id="ARBA00022801"/>
    </source>
</evidence>
<comment type="cofactor">
    <cofactor evidence="6">
        <name>Zn(2+)</name>
        <dbReference type="ChEBI" id="CHEBI:29105"/>
    </cofactor>
    <text evidence="6">Binds 1 zinc ion per subunit.</text>
</comment>
<keyword evidence="7" id="KW-1133">Transmembrane helix</keyword>
<keyword evidence="5 6" id="KW-0482">Metalloprotease</keyword>
<keyword evidence="7" id="KW-0812">Transmembrane</keyword>
<dbReference type="GO" id="GO:0004222">
    <property type="term" value="F:metalloendopeptidase activity"/>
    <property type="evidence" value="ECO:0007669"/>
    <property type="project" value="InterPro"/>
</dbReference>
<feature type="transmembrane region" description="Helical" evidence="7">
    <location>
        <begin position="35"/>
        <end position="64"/>
    </location>
</feature>
<dbReference type="CDD" id="cd07326">
    <property type="entry name" value="M56_BlaR1_MecR1_like"/>
    <property type="match status" value="1"/>
</dbReference>
<feature type="transmembrane region" description="Helical" evidence="7">
    <location>
        <begin position="6"/>
        <end position="23"/>
    </location>
</feature>
<feature type="transmembrane region" description="Helical" evidence="7">
    <location>
        <begin position="283"/>
        <end position="305"/>
    </location>
</feature>
<dbReference type="Gene3D" id="3.30.2010.10">
    <property type="entry name" value="Metalloproteases ('zincins'), catalytic domain"/>
    <property type="match status" value="1"/>
</dbReference>
<keyword evidence="2" id="KW-0479">Metal-binding</keyword>
<accession>A0A5S4HAR0</accession>
<keyword evidence="10" id="KW-1185">Reference proteome</keyword>
<evidence type="ECO:0000313" key="9">
    <source>
        <dbReference type="EMBL" id="TMR42237.1"/>
    </source>
</evidence>
<keyword evidence="3 6" id="KW-0378">Hydrolase</keyword>
<feature type="domain" description="Peptidase M48" evidence="8">
    <location>
        <begin position="115"/>
        <end position="194"/>
    </location>
</feature>
<reference evidence="9 10" key="1">
    <citation type="submission" date="2019-05" db="EMBL/GenBank/DDBJ databases">
        <title>Draft genome sequence of Actinomadura geliboluensis A8036.</title>
        <authorList>
            <person name="Saricaoglu S."/>
            <person name="Isik K."/>
        </authorList>
    </citation>
    <scope>NUCLEOTIDE SEQUENCE [LARGE SCALE GENOMIC DNA]</scope>
    <source>
        <strain evidence="9 10">A8036</strain>
    </source>
</reference>
<evidence type="ECO:0000256" key="6">
    <source>
        <dbReference type="RuleBase" id="RU003983"/>
    </source>
</evidence>
<dbReference type="InterPro" id="IPR001915">
    <property type="entry name" value="Peptidase_M48"/>
</dbReference>
<evidence type="ECO:0000256" key="4">
    <source>
        <dbReference type="ARBA" id="ARBA00022833"/>
    </source>
</evidence>
<evidence type="ECO:0000256" key="1">
    <source>
        <dbReference type="ARBA" id="ARBA00022670"/>
    </source>
</evidence>
<keyword evidence="4 6" id="KW-0862">Zinc</keyword>
<comment type="caution">
    <text evidence="9">The sequence shown here is derived from an EMBL/GenBank/DDBJ whole genome shotgun (WGS) entry which is preliminary data.</text>
</comment>
<evidence type="ECO:0000256" key="5">
    <source>
        <dbReference type="ARBA" id="ARBA00023049"/>
    </source>
</evidence>
<evidence type="ECO:0000259" key="8">
    <source>
        <dbReference type="Pfam" id="PF01435"/>
    </source>
</evidence>
<keyword evidence="7" id="KW-0472">Membrane</keyword>
<dbReference type="AlphaFoldDB" id="A0A5S4HAR0"/>
<dbReference type="OrthoDB" id="9785340at2"/>
<keyword evidence="1 6" id="KW-0645">Protease</keyword>
<dbReference type="RefSeq" id="WP_138632720.1">
    <property type="nucleotide sequence ID" value="NZ_JASWDG010000034.1"/>
</dbReference>
<protein>
    <submittedName>
        <fullName evidence="9">M56 family metallopeptidase</fullName>
    </submittedName>
</protein>
<dbReference type="EMBL" id="VCKZ01000004">
    <property type="protein sequence ID" value="TMR42237.1"/>
    <property type="molecule type" value="Genomic_DNA"/>
</dbReference>
<dbReference type="InterPro" id="IPR052173">
    <property type="entry name" value="Beta-lactam_resp_regulator"/>
</dbReference>
<dbReference type="PANTHER" id="PTHR34978:SF3">
    <property type="entry name" value="SLR0241 PROTEIN"/>
    <property type="match status" value="1"/>
</dbReference>
<evidence type="ECO:0000256" key="7">
    <source>
        <dbReference type="SAM" id="Phobius"/>
    </source>
</evidence>
<name>A0A5S4HAR0_9ACTN</name>
<dbReference type="GO" id="GO:0006508">
    <property type="term" value="P:proteolysis"/>
    <property type="evidence" value="ECO:0007669"/>
    <property type="project" value="UniProtKB-KW"/>
</dbReference>
<comment type="similarity">
    <text evidence="6">Belongs to the peptidase M48 family.</text>
</comment>
<evidence type="ECO:0000256" key="2">
    <source>
        <dbReference type="ARBA" id="ARBA00022723"/>
    </source>
</evidence>
<dbReference type="PANTHER" id="PTHR34978">
    <property type="entry name" value="POSSIBLE SENSOR-TRANSDUCER PROTEIN BLAR"/>
    <property type="match status" value="1"/>
</dbReference>
<proteinExistence type="inferred from homology"/>
<organism evidence="9 10">
    <name type="scientific">Actinomadura geliboluensis</name>
    <dbReference type="NCBI Taxonomy" id="882440"/>
    <lineage>
        <taxon>Bacteria</taxon>
        <taxon>Bacillati</taxon>
        <taxon>Actinomycetota</taxon>
        <taxon>Actinomycetes</taxon>
        <taxon>Streptosporangiales</taxon>
        <taxon>Thermomonosporaceae</taxon>
        <taxon>Actinomadura</taxon>
    </lineage>
</organism>
<feature type="transmembrane region" description="Helical" evidence="7">
    <location>
        <begin position="84"/>
        <end position="104"/>
    </location>
</feature>
<evidence type="ECO:0000313" key="10">
    <source>
        <dbReference type="Proteomes" id="UP000305238"/>
    </source>
</evidence>
<gene>
    <name evidence="9" type="ORF">ETD96_01415</name>
</gene>